<dbReference type="Proteomes" id="UP001163321">
    <property type="component" value="Chromosome 3"/>
</dbReference>
<gene>
    <name evidence="1" type="ORF">PsorP6_007264</name>
</gene>
<name>A0ACC0WA02_9STRA</name>
<reference evidence="1 2" key="1">
    <citation type="journal article" date="2022" name="bioRxiv">
        <title>The genome of the oomycete Peronosclerospora sorghi, a cosmopolitan pathogen of maize and sorghum, is inflated with dispersed pseudogenes.</title>
        <authorList>
            <person name="Fletcher K."/>
            <person name="Martin F."/>
            <person name="Isakeit T."/>
            <person name="Cavanaugh K."/>
            <person name="Magill C."/>
            <person name="Michelmore R."/>
        </authorList>
    </citation>
    <scope>NUCLEOTIDE SEQUENCE [LARGE SCALE GENOMIC DNA]</scope>
    <source>
        <strain evidence="1">P6</strain>
    </source>
</reference>
<organism evidence="1 2">
    <name type="scientific">Peronosclerospora sorghi</name>
    <dbReference type="NCBI Taxonomy" id="230839"/>
    <lineage>
        <taxon>Eukaryota</taxon>
        <taxon>Sar</taxon>
        <taxon>Stramenopiles</taxon>
        <taxon>Oomycota</taxon>
        <taxon>Peronosporomycetes</taxon>
        <taxon>Peronosporales</taxon>
        <taxon>Peronosporaceae</taxon>
        <taxon>Peronosclerospora</taxon>
    </lineage>
</organism>
<dbReference type="EMBL" id="CM047582">
    <property type="protein sequence ID" value="KAI9915584.1"/>
    <property type="molecule type" value="Genomic_DNA"/>
</dbReference>
<evidence type="ECO:0000313" key="2">
    <source>
        <dbReference type="Proteomes" id="UP001163321"/>
    </source>
</evidence>
<protein>
    <submittedName>
        <fullName evidence="1">Uncharacterized protein</fullName>
    </submittedName>
</protein>
<sequence>MKQAGKARRCLLVQQIQICLRLLHFFQLFVRMPPSQEPSRPSTTASGAVLDSTWRGSRYSYGRTNAADIPAMLDAESNEYMARPSLLAFRPSRMLRMSHQHHPTTMYKQQFVRGAGRKSHDLKMYPSPADTVRASDSSEDDWCLSSDDGSSDAGSLYSPSRQSRDQESMSTMTEDEEKARYIGNSTRLNRVESVLAMMALPTSSSIPLLERMEDEDEDSDIDRIVCDPSKLPRTLIVDEEGLSISRETIMLQAANVPRGGVIKSGLLFKQGFGLRSGGWKVRFVVLTSTKMTFYREEHGRKRGEIDLAKCVGKSIEIMPRDSVFDGSQATMWRFAIRGKSRRVLLSAYKESDMKEWLRCLHVALAAKGSGVGRFTDMVVPSGTFLAEKSGGQLRSSGIS</sequence>
<evidence type="ECO:0000313" key="1">
    <source>
        <dbReference type="EMBL" id="KAI9915584.1"/>
    </source>
</evidence>
<accession>A0ACC0WA02</accession>
<proteinExistence type="predicted"/>
<keyword evidence="2" id="KW-1185">Reference proteome</keyword>
<comment type="caution">
    <text evidence="1">The sequence shown here is derived from an EMBL/GenBank/DDBJ whole genome shotgun (WGS) entry which is preliminary data.</text>
</comment>